<keyword evidence="2" id="KW-1185">Reference proteome</keyword>
<comment type="caution">
    <text evidence="1">The sequence shown here is derived from an EMBL/GenBank/DDBJ whole genome shotgun (WGS) entry which is preliminary data.</text>
</comment>
<evidence type="ECO:0008006" key="3">
    <source>
        <dbReference type="Google" id="ProtNLM"/>
    </source>
</evidence>
<dbReference type="InterPro" id="IPR032675">
    <property type="entry name" value="LRR_dom_sf"/>
</dbReference>
<dbReference type="EMBL" id="JAYKXP010000250">
    <property type="protein sequence ID" value="KAK7017536.1"/>
    <property type="molecule type" value="Genomic_DNA"/>
</dbReference>
<dbReference type="Gene3D" id="3.80.10.10">
    <property type="entry name" value="Ribonuclease Inhibitor"/>
    <property type="match status" value="1"/>
</dbReference>
<proteinExistence type="predicted"/>
<organism evidence="1 2">
    <name type="scientific">Paramarasmius palmivorus</name>
    <dbReference type="NCBI Taxonomy" id="297713"/>
    <lineage>
        <taxon>Eukaryota</taxon>
        <taxon>Fungi</taxon>
        <taxon>Dikarya</taxon>
        <taxon>Basidiomycota</taxon>
        <taxon>Agaricomycotina</taxon>
        <taxon>Agaricomycetes</taxon>
        <taxon>Agaricomycetidae</taxon>
        <taxon>Agaricales</taxon>
        <taxon>Marasmiineae</taxon>
        <taxon>Marasmiaceae</taxon>
        <taxon>Paramarasmius</taxon>
    </lineage>
</organism>
<reference evidence="1 2" key="1">
    <citation type="submission" date="2024-01" db="EMBL/GenBank/DDBJ databases">
        <title>A draft genome for a cacao thread blight-causing isolate of Paramarasmius palmivorus.</title>
        <authorList>
            <person name="Baruah I.K."/>
            <person name="Bukari Y."/>
            <person name="Amoako-Attah I."/>
            <person name="Meinhardt L.W."/>
            <person name="Bailey B.A."/>
            <person name="Cohen S.P."/>
        </authorList>
    </citation>
    <scope>NUCLEOTIDE SEQUENCE [LARGE SCALE GENOMIC DNA]</scope>
    <source>
        <strain evidence="1 2">GH-12</strain>
    </source>
</reference>
<dbReference type="Proteomes" id="UP001383192">
    <property type="component" value="Unassembled WGS sequence"/>
</dbReference>
<protein>
    <recommendedName>
        <fullName evidence="3">F-box domain-containing protein</fullName>
    </recommendedName>
</protein>
<gene>
    <name evidence="1" type="ORF">VNI00_018588</name>
</gene>
<name>A0AAW0AXS8_9AGAR</name>
<evidence type="ECO:0000313" key="2">
    <source>
        <dbReference type="Proteomes" id="UP001383192"/>
    </source>
</evidence>
<accession>A0AAW0AXS8</accession>
<evidence type="ECO:0000313" key="1">
    <source>
        <dbReference type="EMBL" id="KAK7017536.1"/>
    </source>
</evidence>
<sequence>MAPLHPLRIKISGYEQSITRFGVGALCMIFQELQRCEMLEFDGDWTMLARFVPCTTALSFPQLRSFTASACLGELVQGIGLVSPILRWFTYALQNAPRLVDVRVELPKIGIPNVLPYRQLTVIRVHTLKVAQVTHILWLCPNLKELEVDILMPNQADFAHGAILHSNLQRLTIRSHLNWLADFTRSLALHALPVLRVFRLEIIPDQTLVYPRLPSSFFTMMRNLLSLEEFRLDSGLLCMHQTWCTDILELCPNIRSLEIDIEPGNDSEYILHLIQNLTIRSAPSRTSAPAFAPKLTSLHLVEFDTYIRPTYIFAFLDMVESRRDGAPGIAFERLAKAELRFTTRLDNDRILHCCISDPLIRQRIKLLSEGGIECSIGTLYRKTLAHIALPS</sequence>
<dbReference type="AlphaFoldDB" id="A0AAW0AXS8"/>